<dbReference type="Proteomes" id="UP000694427">
    <property type="component" value="Unplaced"/>
</dbReference>
<organism evidence="1 2">
    <name type="scientific">Cyprinus carpio</name>
    <name type="common">Common carp</name>
    <dbReference type="NCBI Taxonomy" id="7962"/>
    <lineage>
        <taxon>Eukaryota</taxon>
        <taxon>Metazoa</taxon>
        <taxon>Chordata</taxon>
        <taxon>Craniata</taxon>
        <taxon>Vertebrata</taxon>
        <taxon>Euteleostomi</taxon>
        <taxon>Actinopterygii</taxon>
        <taxon>Neopterygii</taxon>
        <taxon>Teleostei</taxon>
        <taxon>Ostariophysi</taxon>
        <taxon>Cypriniformes</taxon>
        <taxon>Cyprinidae</taxon>
        <taxon>Cyprininae</taxon>
        <taxon>Cyprinus</taxon>
    </lineage>
</organism>
<sequence length="144" mass="16453">LGRIFHRQIRTKRSEGRRVSFSFEDMIKDTEGHHILILGQLFGERILIRSVYAPNTFEPTFFSELTLFLSKNSVLAESYSFLNQIKLASLSEEQRADLNKPITKEKVLEAIKSLKGGKAPGPDGFGLEFYKKISKFILEPLTDM</sequence>
<evidence type="ECO:0000313" key="1">
    <source>
        <dbReference type="Ensembl" id="ENSCCRP00010050691.1"/>
    </source>
</evidence>
<keyword evidence="2" id="KW-1185">Reference proteome</keyword>
<name>A0A8C1KPT3_CYPCA</name>
<dbReference type="PANTHER" id="PTHR31635">
    <property type="entry name" value="REVERSE TRANSCRIPTASE DOMAIN-CONTAINING PROTEIN-RELATED"/>
    <property type="match status" value="1"/>
</dbReference>
<dbReference type="Ensembl" id="ENSCCRT00010055550.1">
    <property type="protein sequence ID" value="ENSCCRP00010050691.1"/>
    <property type="gene ID" value="ENSCCRG00010021470.1"/>
</dbReference>
<dbReference type="PANTHER" id="PTHR31635:SF196">
    <property type="entry name" value="REVERSE TRANSCRIPTASE DOMAIN-CONTAINING PROTEIN-RELATED"/>
    <property type="match status" value="1"/>
</dbReference>
<dbReference type="AlphaFoldDB" id="A0A8C1KPT3"/>
<reference evidence="1" key="1">
    <citation type="submission" date="2025-08" db="UniProtKB">
        <authorList>
            <consortium name="Ensembl"/>
        </authorList>
    </citation>
    <scope>IDENTIFICATION</scope>
</reference>
<evidence type="ECO:0000313" key="2">
    <source>
        <dbReference type="Proteomes" id="UP000694427"/>
    </source>
</evidence>
<accession>A0A8C1KPT3</accession>
<protein>
    <submittedName>
        <fullName evidence="1">Uncharacterized protein</fullName>
    </submittedName>
</protein>
<reference evidence="1" key="2">
    <citation type="submission" date="2025-09" db="UniProtKB">
        <authorList>
            <consortium name="Ensembl"/>
        </authorList>
    </citation>
    <scope>IDENTIFICATION</scope>
</reference>
<proteinExistence type="predicted"/>